<organism evidence="1 2">
    <name type="scientific">Alligator mississippiensis</name>
    <name type="common">American alligator</name>
    <dbReference type="NCBI Taxonomy" id="8496"/>
    <lineage>
        <taxon>Eukaryota</taxon>
        <taxon>Metazoa</taxon>
        <taxon>Chordata</taxon>
        <taxon>Craniata</taxon>
        <taxon>Vertebrata</taxon>
        <taxon>Euteleostomi</taxon>
        <taxon>Archelosauria</taxon>
        <taxon>Archosauria</taxon>
        <taxon>Crocodylia</taxon>
        <taxon>Alligatoridae</taxon>
        <taxon>Alligatorinae</taxon>
        <taxon>Alligator</taxon>
    </lineage>
</organism>
<gene>
    <name evidence="1" type="ORF">Y1Q_0003473</name>
</gene>
<dbReference type="EMBL" id="AKHW03006631">
    <property type="protein sequence ID" value="KYO19323.1"/>
    <property type="molecule type" value="Genomic_DNA"/>
</dbReference>
<proteinExistence type="predicted"/>
<dbReference type="AlphaFoldDB" id="A0A151M473"/>
<evidence type="ECO:0000313" key="2">
    <source>
        <dbReference type="Proteomes" id="UP000050525"/>
    </source>
</evidence>
<accession>A0A151M473</accession>
<evidence type="ECO:0000313" key="1">
    <source>
        <dbReference type="EMBL" id="KYO19323.1"/>
    </source>
</evidence>
<comment type="caution">
    <text evidence="1">The sequence shown here is derived from an EMBL/GenBank/DDBJ whole genome shotgun (WGS) entry which is preliminary data.</text>
</comment>
<protein>
    <submittedName>
        <fullName evidence="1">Uncharacterized protein</fullName>
    </submittedName>
</protein>
<reference evidence="1 2" key="1">
    <citation type="journal article" date="2012" name="Genome Biol.">
        <title>Sequencing three crocodilian genomes to illuminate the evolution of archosaurs and amniotes.</title>
        <authorList>
            <person name="St John J.A."/>
            <person name="Braun E.L."/>
            <person name="Isberg S.R."/>
            <person name="Miles L.G."/>
            <person name="Chong A.Y."/>
            <person name="Gongora J."/>
            <person name="Dalzell P."/>
            <person name="Moran C."/>
            <person name="Bed'hom B."/>
            <person name="Abzhanov A."/>
            <person name="Burgess S.C."/>
            <person name="Cooksey A.M."/>
            <person name="Castoe T.A."/>
            <person name="Crawford N.G."/>
            <person name="Densmore L.D."/>
            <person name="Drew J.C."/>
            <person name="Edwards S.V."/>
            <person name="Faircloth B.C."/>
            <person name="Fujita M.K."/>
            <person name="Greenwold M.J."/>
            <person name="Hoffmann F.G."/>
            <person name="Howard J.M."/>
            <person name="Iguchi T."/>
            <person name="Janes D.E."/>
            <person name="Khan S.Y."/>
            <person name="Kohno S."/>
            <person name="de Koning A.J."/>
            <person name="Lance S.L."/>
            <person name="McCarthy F.M."/>
            <person name="McCormack J.E."/>
            <person name="Merchant M.E."/>
            <person name="Peterson D.G."/>
            <person name="Pollock D.D."/>
            <person name="Pourmand N."/>
            <person name="Raney B.J."/>
            <person name="Roessler K.A."/>
            <person name="Sanford J.R."/>
            <person name="Sawyer R.H."/>
            <person name="Schmidt C.J."/>
            <person name="Triplett E.W."/>
            <person name="Tuberville T.D."/>
            <person name="Venegas-Anaya M."/>
            <person name="Howard J.T."/>
            <person name="Jarvis E.D."/>
            <person name="Guillette L.J.Jr."/>
            <person name="Glenn T.C."/>
            <person name="Green R.E."/>
            <person name="Ray D.A."/>
        </authorList>
    </citation>
    <scope>NUCLEOTIDE SEQUENCE [LARGE SCALE GENOMIC DNA]</scope>
    <source>
        <strain evidence="1">KSC_2009_1</strain>
    </source>
</reference>
<name>A0A151M473_ALLMI</name>
<keyword evidence="2" id="KW-1185">Reference proteome</keyword>
<dbReference type="Proteomes" id="UP000050525">
    <property type="component" value="Unassembled WGS sequence"/>
</dbReference>
<sequence>MVILGVHHDGCLGRCQGRALEPHSLGIEERSCFTVLKSDALLAVWDFQIFLSEQPVKVGQILRVAHECSEAWWPSLYLKSERRALTMTPLMTLICSNTPACIFLP</sequence>